<dbReference type="GO" id="GO:0016758">
    <property type="term" value="F:hexosyltransferase activity"/>
    <property type="evidence" value="ECO:0007669"/>
    <property type="project" value="UniProtKB-ARBA"/>
</dbReference>
<dbReference type="Proteomes" id="UP000001844">
    <property type="component" value="Chromosome"/>
</dbReference>
<gene>
    <name evidence="2" type="ordered locus">Nhal_0615</name>
</gene>
<accession>D5BWR7</accession>
<organism evidence="2 3">
    <name type="scientific">Nitrosococcus halophilus (strain Nc4)</name>
    <dbReference type="NCBI Taxonomy" id="472759"/>
    <lineage>
        <taxon>Bacteria</taxon>
        <taxon>Pseudomonadati</taxon>
        <taxon>Pseudomonadota</taxon>
        <taxon>Gammaproteobacteria</taxon>
        <taxon>Chromatiales</taxon>
        <taxon>Chromatiaceae</taxon>
        <taxon>Nitrosococcus</taxon>
    </lineage>
</organism>
<dbReference type="eggNOG" id="COG0463">
    <property type="taxonomic scope" value="Bacteria"/>
</dbReference>
<sequence length="346" mass="39490">MSTPLLSVVMPCFNAQRWVEGAIDSILTQTHTHLELIVVDDGSSDSSVKRIRKIANTDARLRLLTANCNTGIVHALNYGIEEARGKFIARMDADDICMPNRLSQQISFLEQTSCDLCGSWFVEFGQGIPRTVRWPHTESALRAAMIFQNTICHPTVMARREVFEQFRYREAYQLAEDYDLFARASTKFRLANIPEPLLRYRRHPQQATQARRNDMEIVTRQIRLQALQAQGIEATPEEQRLHNLIRAPSSIYNTTDLEGIEAWLLKLYKANDDKEGKRIIASQWVRACIRAAPLGHNMWRIYRLSPLRASAGINLMTHTDLRILSALKLDYGSNAFSSLRRFGLSA</sequence>
<reference evidence="3" key="1">
    <citation type="submission" date="2010-04" db="EMBL/GenBank/DDBJ databases">
        <title>Complete genome sequence of Nitrosococcus halophilus Nc4, a salt-adapted, aerobic obligate ammonia-oxidizing sulfur purple bacterium.</title>
        <authorList>
            <consortium name="US DOE Joint Genome Institute"/>
            <person name="Campbell M.A."/>
            <person name="Malfatti S.A."/>
            <person name="Chain P.S.G."/>
            <person name="Heidelberg J.F."/>
            <person name="Ward B.B."/>
            <person name="Klotz M.G."/>
        </authorList>
    </citation>
    <scope>NUCLEOTIDE SEQUENCE [LARGE SCALE GENOMIC DNA]</scope>
    <source>
        <strain evidence="3">Nc4</strain>
    </source>
</reference>
<keyword evidence="2" id="KW-0808">Transferase</keyword>
<name>D5BWR7_NITHN</name>
<evidence type="ECO:0000313" key="2">
    <source>
        <dbReference type="EMBL" id="ADE13798.1"/>
    </source>
</evidence>
<dbReference type="SUPFAM" id="SSF53448">
    <property type="entry name" value="Nucleotide-diphospho-sugar transferases"/>
    <property type="match status" value="1"/>
</dbReference>
<dbReference type="STRING" id="472759.Nhal_0615"/>
<dbReference type="InterPro" id="IPR001173">
    <property type="entry name" value="Glyco_trans_2-like"/>
</dbReference>
<dbReference type="EMBL" id="CP001798">
    <property type="protein sequence ID" value="ADE13798.1"/>
    <property type="molecule type" value="Genomic_DNA"/>
</dbReference>
<dbReference type="Pfam" id="PF00535">
    <property type="entry name" value="Glycos_transf_2"/>
    <property type="match status" value="1"/>
</dbReference>
<dbReference type="Gene3D" id="3.90.550.10">
    <property type="entry name" value="Spore Coat Polysaccharide Biosynthesis Protein SpsA, Chain A"/>
    <property type="match status" value="1"/>
</dbReference>
<dbReference type="OrthoDB" id="9805612at2"/>
<keyword evidence="3" id="KW-1185">Reference proteome</keyword>
<dbReference type="RefSeq" id="WP_013031693.1">
    <property type="nucleotide sequence ID" value="NC_013960.1"/>
</dbReference>
<evidence type="ECO:0000313" key="3">
    <source>
        <dbReference type="Proteomes" id="UP000001844"/>
    </source>
</evidence>
<dbReference type="AlphaFoldDB" id="D5BWR7"/>
<dbReference type="PANTHER" id="PTHR22916:SF3">
    <property type="entry name" value="UDP-GLCNAC:BETAGAL BETA-1,3-N-ACETYLGLUCOSAMINYLTRANSFERASE-LIKE PROTEIN 1"/>
    <property type="match status" value="1"/>
</dbReference>
<dbReference type="HOGENOM" id="CLU_025996_0_4_6"/>
<proteinExistence type="predicted"/>
<dbReference type="PANTHER" id="PTHR22916">
    <property type="entry name" value="GLYCOSYLTRANSFERASE"/>
    <property type="match status" value="1"/>
</dbReference>
<evidence type="ECO:0000259" key="1">
    <source>
        <dbReference type="Pfam" id="PF00535"/>
    </source>
</evidence>
<dbReference type="CAZy" id="GT2">
    <property type="family name" value="Glycosyltransferase Family 2"/>
</dbReference>
<dbReference type="KEGG" id="nhl:Nhal_0615"/>
<protein>
    <submittedName>
        <fullName evidence="2">Glycosyl transferase family 2</fullName>
    </submittedName>
</protein>
<feature type="domain" description="Glycosyltransferase 2-like" evidence="1">
    <location>
        <begin position="7"/>
        <end position="165"/>
    </location>
</feature>
<dbReference type="InterPro" id="IPR029044">
    <property type="entry name" value="Nucleotide-diphossugar_trans"/>
</dbReference>